<dbReference type="Pfam" id="PF00125">
    <property type="entry name" value="Histone"/>
    <property type="match status" value="1"/>
</dbReference>
<dbReference type="FunFam" id="1.10.20.10:FF:000001">
    <property type="entry name" value="Histone H3"/>
    <property type="match status" value="1"/>
</dbReference>
<keyword evidence="6" id="KW-0597">Phosphoprotein</keyword>
<evidence type="ECO:0000256" key="2">
    <source>
        <dbReference type="ARBA" id="ARBA00010343"/>
    </source>
</evidence>
<keyword evidence="8" id="KW-0544">Nucleosome core</keyword>
<dbReference type="InterPro" id="IPR000164">
    <property type="entry name" value="Histone_H3/CENP-A"/>
</dbReference>
<feature type="region of interest" description="Disordered" evidence="9">
    <location>
        <begin position="364"/>
        <end position="415"/>
    </location>
</feature>
<sequence length="415" mass="45219">MARTKQTARKSTGGKAPRKQLATKQARKSAKSAPTTTGGVKKPHRFRPGTVALREIRRYQKSTELLIRKLPFQRLVREIAQDFKTDLRFQSSAVMALQEASEAYLVSLFEDTNLAAIHAKRVTMSVFNTHGTSSRYLPSSSLANQKILLSLVVSVDGRSAMPEPKDDTVTPTVGCLFRTLRSSQPTTTLSEMRFSARLLATALISCVTSVWAANVEGKIEWNSVCSGIAELKPSTVVVLDGGLYSGGVRRGGEFTIADVADGAYVLSVLSPDHVFDFVRIDVDNSTVTAHPHVLGTPFELSVASPTLPYPLTLSARSKNVYFIPREGFNLAGMFQNPMMMMMVVTGVMVMFMPKLMDNLSEETKQELQQKQQDMFGVTNQPGPGLPKDLDVGSARAALTAGSGNAKSGKNARRKK</sequence>
<dbReference type="InterPro" id="IPR009072">
    <property type="entry name" value="Histone-fold"/>
</dbReference>
<gene>
    <name evidence="13" type="ORF">RDB_LOCUS109905</name>
</gene>
<evidence type="ECO:0000256" key="7">
    <source>
        <dbReference type="ARBA" id="ARBA00022990"/>
    </source>
</evidence>
<feature type="domain" description="ER membrane protein complex subunit 7 beta-sandwich" evidence="12">
    <location>
        <begin position="230"/>
        <end position="341"/>
    </location>
</feature>
<accession>A0A8H3I044</accession>
<dbReference type="GO" id="GO:0030527">
    <property type="term" value="F:structural constituent of chromatin"/>
    <property type="evidence" value="ECO:0007669"/>
    <property type="project" value="InterPro"/>
</dbReference>
<dbReference type="SUPFAM" id="SSF47113">
    <property type="entry name" value="Histone-fold"/>
    <property type="match status" value="1"/>
</dbReference>
<dbReference type="PROSITE" id="PS00959">
    <property type="entry name" value="HISTONE_H3_2"/>
    <property type="match status" value="1"/>
</dbReference>
<evidence type="ECO:0000256" key="10">
    <source>
        <dbReference type="SAM" id="Phobius"/>
    </source>
</evidence>
<keyword evidence="10" id="KW-0812">Transmembrane</keyword>
<dbReference type="InterPro" id="IPR019008">
    <property type="entry name" value="Beta_sandwich_EMC7"/>
</dbReference>
<evidence type="ECO:0000313" key="14">
    <source>
        <dbReference type="Proteomes" id="UP000663827"/>
    </source>
</evidence>
<dbReference type="PROSITE" id="PS00322">
    <property type="entry name" value="HISTONE_H3_1"/>
    <property type="match status" value="1"/>
</dbReference>
<evidence type="ECO:0000256" key="5">
    <source>
        <dbReference type="ARBA" id="ARBA00022481"/>
    </source>
</evidence>
<protein>
    <recommendedName>
        <fullName evidence="3">Histone H3</fullName>
    </recommendedName>
</protein>
<feature type="domain" description="Core Histone H2A/H2B/H3" evidence="11">
    <location>
        <begin position="48"/>
        <end position="124"/>
    </location>
</feature>
<dbReference type="EMBL" id="CAJNJQ010002396">
    <property type="protein sequence ID" value="CAE7174356.1"/>
    <property type="molecule type" value="Genomic_DNA"/>
</dbReference>
<organism evidence="13 14">
    <name type="scientific">Rhizoctonia solani</name>
    <dbReference type="NCBI Taxonomy" id="456999"/>
    <lineage>
        <taxon>Eukaryota</taxon>
        <taxon>Fungi</taxon>
        <taxon>Dikarya</taxon>
        <taxon>Basidiomycota</taxon>
        <taxon>Agaricomycotina</taxon>
        <taxon>Agaricomycetes</taxon>
        <taxon>Cantharellales</taxon>
        <taxon>Ceratobasidiaceae</taxon>
        <taxon>Rhizoctonia</taxon>
    </lineage>
</organism>
<evidence type="ECO:0000256" key="8">
    <source>
        <dbReference type="ARBA" id="ARBA00023269"/>
    </source>
</evidence>
<comment type="subcellular location">
    <subcellularLocation>
        <location evidence="1">Chromosome</location>
    </subcellularLocation>
</comment>
<comment type="similarity">
    <text evidence="2">Belongs to the histone H3 family.</text>
</comment>
<dbReference type="Gene3D" id="1.10.20.10">
    <property type="entry name" value="Histone, subunit A"/>
    <property type="match status" value="1"/>
</dbReference>
<reference evidence="13" key="1">
    <citation type="submission" date="2021-01" db="EMBL/GenBank/DDBJ databases">
        <authorList>
            <person name="Kaushik A."/>
        </authorList>
    </citation>
    <scope>NUCLEOTIDE SEQUENCE</scope>
    <source>
        <strain evidence="13">AG5</strain>
    </source>
</reference>
<feature type="region of interest" description="Disordered" evidence="9">
    <location>
        <begin position="1"/>
        <end position="46"/>
    </location>
</feature>
<evidence type="ECO:0000256" key="4">
    <source>
        <dbReference type="ARBA" id="ARBA00022454"/>
    </source>
</evidence>
<keyword evidence="7" id="KW-0007">Acetylation</keyword>
<dbReference type="PRINTS" id="PR00622">
    <property type="entry name" value="HISTONEH3"/>
</dbReference>
<dbReference type="Proteomes" id="UP000663827">
    <property type="component" value="Unassembled WGS sequence"/>
</dbReference>
<keyword evidence="8" id="KW-0238">DNA-binding</keyword>
<comment type="caution">
    <text evidence="13">The sequence shown here is derived from an EMBL/GenBank/DDBJ whole genome shotgun (WGS) entry which is preliminary data.</text>
</comment>
<name>A0A8H3I044_9AGAM</name>
<dbReference type="Pfam" id="PF09430">
    <property type="entry name" value="EMC7_beta-sandw"/>
    <property type="match status" value="1"/>
</dbReference>
<dbReference type="GO" id="GO:0003677">
    <property type="term" value="F:DNA binding"/>
    <property type="evidence" value="ECO:0007669"/>
    <property type="project" value="InterPro"/>
</dbReference>
<dbReference type="GO" id="GO:0005654">
    <property type="term" value="C:nucleoplasm"/>
    <property type="evidence" value="ECO:0007669"/>
    <property type="project" value="UniProtKB-ARBA"/>
</dbReference>
<evidence type="ECO:0000256" key="9">
    <source>
        <dbReference type="SAM" id="MobiDB-lite"/>
    </source>
</evidence>
<feature type="transmembrane region" description="Helical" evidence="10">
    <location>
        <begin position="338"/>
        <end position="356"/>
    </location>
</feature>
<keyword evidence="4" id="KW-0158">Chromosome</keyword>
<proteinExistence type="inferred from homology"/>
<dbReference type="SMART" id="SM00428">
    <property type="entry name" value="H3"/>
    <property type="match status" value="1"/>
</dbReference>
<dbReference type="CDD" id="cd22911">
    <property type="entry name" value="HFD_H3"/>
    <property type="match status" value="1"/>
</dbReference>
<dbReference type="GO" id="GO:0000786">
    <property type="term" value="C:nucleosome"/>
    <property type="evidence" value="ECO:0007669"/>
    <property type="project" value="UniProtKB-KW"/>
</dbReference>
<evidence type="ECO:0000256" key="6">
    <source>
        <dbReference type="ARBA" id="ARBA00022553"/>
    </source>
</evidence>
<dbReference type="AlphaFoldDB" id="A0A8H3I044"/>
<keyword evidence="10" id="KW-1133">Transmembrane helix</keyword>
<dbReference type="GO" id="GO:0046982">
    <property type="term" value="F:protein heterodimerization activity"/>
    <property type="evidence" value="ECO:0007669"/>
    <property type="project" value="InterPro"/>
</dbReference>
<dbReference type="InterPro" id="IPR007125">
    <property type="entry name" value="H2A/H2B/H3"/>
</dbReference>
<evidence type="ECO:0000256" key="1">
    <source>
        <dbReference type="ARBA" id="ARBA00004286"/>
    </source>
</evidence>
<evidence type="ECO:0000313" key="13">
    <source>
        <dbReference type="EMBL" id="CAE7174356.1"/>
    </source>
</evidence>
<evidence type="ECO:0000256" key="3">
    <source>
        <dbReference type="ARBA" id="ARBA00020835"/>
    </source>
</evidence>
<keyword evidence="10" id="KW-0472">Membrane</keyword>
<evidence type="ECO:0000259" key="11">
    <source>
        <dbReference type="Pfam" id="PF00125"/>
    </source>
</evidence>
<evidence type="ECO:0000259" key="12">
    <source>
        <dbReference type="Pfam" id="PF09430"/>
    </source>
</evidence>
<keyword evidence="5" id="KW-0488">Methylation</keyword>
<dbReference type="PANTHER" id="PTHR11426">
    <property type="entry name" value="HISTONE H3"/>
    <property type="match status" value="1"/>
</dbReference>